<dbReference type="OrthoDB" id="2161379at2759"/>
<reference evidence="1 2" key="1">
    <citation type="journal article" date="2017" name="PLoS Biol.">
        <title>The sea cucumber genome provides insights into morphological evolution and visceral regeneration.</title>
        <authorList>
            <person name="Zhang X."/>
            <person name="Sun L."/>
            <person name="Yuan J."/>
            <person name="Sun Y."/>
            <person name="Gao Y."/>
            <person name="Zhang L."/>
            <person name="Li S."/>
            <person name="Dai H."/>
            <person name="Hamel J.F."/>
            <person name="Liu C."/>
            <person name="Yu Y."/>
            <person name="Liu S."/>
            <person name="Lin W."/>
            <person name="Guo K."/>
            <person name="Jin S."/>
            <person name="Xu P."/>
            <person name="Storey K.B."/>
            <person name="Huan P."/>
            <person name="Zhang T."/>
            <person name="Zhou Y."/>
            <person name="Zhang J."/>
            <person name="Lin C."/>
            <person name="Li X."/>
            <person name="Xing L."/>
            <person name="Huo D."/>
            <person name="Sun M."/>
            <person name="Wang L."/>
            <person name="Mercier A."/>
            <person name="Li F."/>
            <person name="Yang H."/>
            <person name="Xiang J."/>
        </authorList>
    </citation>
    <scope>NUCLEOTIDE SEQUENCE [LARGE SCALE GENOMIC DNA]</scope>
    <source>
        <strain evidence="1">Shaxun</strain>
        <tissue evidence="1">Muscle</tissue>
    </source>
</reference>
<organism evidence="1 2">
    <name type="scientific">Stichopus japonicus</name>
    <name type="common">Sea cucumber</name>
    <dbReference type="NCBI Taxonomy" id="307972"/>
    <lineage>
        <taxon>Eukaryota</taxon>
        <taxon>Metazoa</taxon>
        <taxon>Echinodermata</taxon>
        <taxon>Eleutherozoa</taxon>
        <taxon>Echinozoa</taxon>
        <taxon>Holothuroidea</taxon>
        <taxon>Aspidochirotacea</taxon>
        <taxon>Aspidochirotida</taxon>
        <taxon>Stichopodidae</taxon>
        <taxon>Apostichopus</taxon>
    </lineage>
</organism>
<keyword evidence="2" id="KW-1185">Reference proteome</keyword>
<sequence length="446" mass="49255">MDGGRMVWEDGGRNDLCIGLVSPSLPSLLLLYDFYFLGSQGLDDCVPHHQAVGNLKEVVKYFITTGHHEDAMLVSQTACEGNLSMEAWLNRSVESKYQRNQNGLGLPKQEHVKLLHYASQKLADRFFLDGSPVLAACCHLSVGEVKKALSKLIRGNELELAICIGQSIDPQQVQNLITMATEFLARRCEKLGKWDLSVELLQTLPDSKEYLIQTCARCSGSVAEINHMHKKAGLPTVEECLVRAESLQGVNIEESVQYFLLSSTPEVALQVGLPLIISKLEDGNWKLDELLSLVKLMSCIRTDKLMQQSCSKSRRELIALSAYIGALLAIRRGYATVVPALYNLAKSPENVPIDPPTLRQVALYESILQRVGTETCDLEPGVDVATGSHLPCHSDIHQSLFSKKRIQGPAYFLEDASSVVSYNDALMWAKVNLFSPLATGVLINPF</sequence>
<gene>
    <name evidence="1" type="ORF">BSL78_02559</name>
</gene>
<protein>
    <submittedName>
        <fullName evidence="1">Uncharacterized protein</fullName>
    </submittedName>
</protein>
<dbReference type="PANTHER" id="PTHR44464:SF1">
    <property type="entry name" value="WD REPEAT-CONTAINING PROTEIN 17"/>
    <property type="match status" value="1"/>
</dbReference>
<name>A0A2G8LJZ1_STIJA</name>
<proteinExistence type="predicted"/>
<dbReference type="EMBL" id="MRZV01000054">
    <property type="protein sequence ID" value="PIK60532.1"/>
    <property type="molecule type" value="Genomic_DNA"/>
</dbReference>
<dbReference type="AlphaFoldDB" id="A0A2G8LJZ1"/>
<dbReference type="PANTHER" id="PTHR44464">
    <property type="entry name" value="WD REPEAT-CONTAINING PROTEIN 17"/>
    <property type="match status" value="1"/>
</dbReference>
<evidence type="ECO:0000313" key="2">
    <source>
        <dbReference type="Proteomes" id="UP000230750"/>
    </source>
</evidence>
<comment type="caution">
    <text evidence="1">The sequence shown here is derived from an EMBL/GenBank/DDBJ whole genome shotgun (WGS) entry which is preliminary data.</text>
</comment>
<dbReference type="STRING" id="307972.A0A2G8LJZ1"/>
<accession>A0A2G8LJZ1</accession>
<dbReference type="Proteomes" id="UP000230750">
    <property type="component" value="Unassembled WGS sequence"/>
</dbReference>
<evidence type="ECO:0000313" key="1">
    <source>
        <dbReference type="EMBL" id="PIK60532.1"/>
    </source>
</evidence>